<dbReference type="AlphaFoldDB" id="A0A4Q9FFG4"/>
<dbReference type="EMBL" id="SIRT01000003">
    <property type="protein sequence ID" value="TBN04776.1"/>
    <property type="molecule type" value="Genomic_DNA"/>
</dbReference>
<organism evidence="2 3">
    <name type="scientific">Hyunsoonleella flava</name>
    <dbReference type="NCBI Taxonomy" id="2527939"/>
    <lineage>
        <taxon>Bacteria</taxon>
        <taxon>Pseudomonadati</taxon>
        <taxon>Bacteroidota</taxon>
        <taxon>Flavobacteriia</taxon>
        <taxon>Flavobacteriales</taxon>
        <taxon>Flavobacteriaceae</taxon>
    </lineage>
</organism>
<evidence type="ECO:0000313" key="3">
    <source>
        <dbReference type="Proteomes" id="UP000291142"/>
    </source>
</evidence>
<dbReference type="RefSeq" id="WP_130963496.1">
    <property type="nucleotide sequence ID" value="NZ_SIRT01000003.1"/>
</dbReference>
<accession>A0A4Q9FFG4</accession>
<dbReference type="Proteomes" id="UP000291142">
    <property type="component" value="Unassembled WGS sequence"/>
</dbReference>
<protein>
    <submittedName>
        <fullName evidence="2">Uncharacterized protein</fullName>
    </submittedName>
</protein>
<proteinExistence type="predicted"/>
<evidence type="ECO:0000256" key="1">
    <source>
        <dbReference type="SAM" id="SignalP"/>
    </source>
</evidence>
<gene>
    <name evidence="2" type="ORF">EYD45_05815</name>
</gene>
<reference evidence="2 3" key="1">
    <citation type="submission" date="2019-02" db="EMBL/GenBank/DDBJ databases">
        <title>Hyunsoonleella sp., isolated from marine sediment.</title>
        <authorList>
            <person name="Liu B.-T."/>
        </authorList>
    </citation>
    <scope>NUCLEOTIDE SEQUENCE [LARGE SCALE GENOMIC DNA]</scope>
    <source>
        <strain evidence="2 3">T58</strain>
    </source>
</reference>
<keyword evidence="3" id="KW-1185">Reference proteome</keyword>
<feature type="signal peptide" evidence="1">
    <location>
        <begin position="1"/>
        <end position="21"/>
    </location>
</feature>
<evidence type="ECO:0000313" key="2">
    <source>
        <dbReference type="EMBL" id="TBN04776.1"/>
    </source>
</evidence>
<comment type="caution">
    <text evidence="2">The sequence shown here is derived from an EMBL/GenBank/DDBJ whole genome shotgun (WGS) entry which is preliminary data.</text>
</comment>
<sequence>MSNKLKITSILFLLLSLSSCSKDEDATKEIQNNDPELSINLSNGNFDDFYQFENSTFEIQNTTSYIGSLESKNNSNSSTNTIRFSLVITDLSQLKKGNTINYNVVELFININDINYRGTSGKLVVNKFRKAENSVNSNTFILDGTFEFNALSDDSSDSTDVTGSLQNITLVCDVCQ</sequence>
<keyword evidence="1" id="KW-0732">Signal</keyword>
<name>A0A4Q9FFG4_9FLAO</name>
<dbReference type="PROSITE" id="PS51257">
    <property type="entry name" value="PROKAR_LIPOPROTEIN"/>
    <property type="match status" value="1"/>
</dbReference>
<feature type="chain" id="PRO_5020360147" evidence="1">
    <location>
        <begin position="22"/>
        <end position="176"/>
    </location>
</feature>